<proteinExistence type="predicted"/>
<accession>A0ACC0STV9</accession>
<evidence type="ECO:0000313" key="1">
    <source>
        <dbReference type="EMBL" id="KAI9392682.1"/>
    </source>
</evidence>
<name>A0ACC0STV9_POPTR</name>
<dbReference type="Proteomes" id="UP000006729">
    <property type="component" value="Chromosome 6"/>
</dbReference>
<reference evidence="1 2" key="1">
    <citation type="journal article" date="2006" name="Science">
        <title>The genome of black cottonwood, Populus trichocarpa (Torr. &amp; Gray).</title>
        <authorList>
            <person name="Tuskan G.A."/>
            <person name="Difazio S."/>
            <person name="Jansson S."/>
            <person name="Bohlmann J."/>
            <person name="Grigoriev I."/>
            <person name="Hellsten U."/>
            <person name="Putnam N."/>
            <person name="Ralph S."/>
            <person name="Rombauts S."/>
            <person name="Salamov A."/>
            <person name="Schein J."/>
            <person name="Sterck L."/>
            <person name="Aerts A."/>
            <person name="Bhalerao R.R."/>
            <person name="Bhalerao R.P."/>
            <person name="Blaudez D."/>
            <person name="Boerjan W."/>
            <person name="Brun A."/>
            <person name="Brunner A."/>
            <person name="Busov V."/>
            <person name="Campbell M."/>
            <person name="Carlson J."/>
            <person name="Chalot M."/>
            <person name="Chapman J."/>
            <person name="Chen G.L."/>
            <person name="Cooper D."/>
            <person name="Coutinho P.M."/>
            <person name="Couturier J."/>
            <person name="Covert S."/>
            <person name="Cronk Q."/>
            <person name="Cunningham R."/>
            <person name="Davis J."/>
            <person name="Degroeve S."/>
            <person name="Dejardin A."/>
            <person name="Depamphilis C."/>
            <person name="Detter J."/>
            <person name="Dirks B."/>
            <person name="Dubchak I."/>
            <person name="Duplessis S."/>
            <person name="Ehlting J."/>
            <person name="Ellis B."/>
            <person name="Gendler K."/>
            <person name="Goodstein D."/>
            <person name="Gribskov M."/>
            <person name="Grimwood J."/>
            <person name="Groover A."/>
            <person name="Gunter L."/>
            <person name="Hamberger B."/>
            <person name="Heinze B."/>
            <person name="Helariutta Y."/>
            <person name="Henrissat B."/>
            <person name="Holligan D."/>
            <person name="Holt R."/>
            <person name="Huang W."/>
            <person name="Islam-Faridi N."/>
            <person name="Jones S."/>
            <person name="Jones-Rhoades M."/>
            <person name="Jorgensen R."/>
            <person name="Joshi C."/>
            <person name="Kangasjarvi J."/>
            <person name="Karlsson J."/>
            <person name="Kelleher C."/>
            <person name="Kirkpatrick R."/>
            <person name="Kirst M."/>
            <person name="Kohler A."/>
            <person name="Kalluri U."/>
            <person name="Larimer F."/>
            <person name="Leebens-Mack J."/>
            <person name="Leple J.C."/>
            <person name="Locascio P."/>
            <person name="Lou Y."/>
            <person name="Lucas S."/>
            <person name="Martin F."/>
            <person name="Montanini B."/>
            <person name="Napoli C."/>
            <person name="Nelson D.R."/>
            <person name="Nelson C."/>
            <person name="Nieminen K."/>
            <person name="Nilsson O."/>
            <person name="Pereda V."/>
            <person name="Peter G."/>
            <person name="Philippe R."/>
            <person name="Pilate G."/>
            <person name="Poliakov A."/>
            <person name="Razumovskaya J."/>
            <person name="Richardson P."/>
            <person name="Rinaldi C."/>
            <person name="Ritland K."/>
            <person name="Rouze P."/>
            <person name="Ryaboy D."/>
            <person name="Schmutz J."/>
            <person name="Schrader J."/>
            <person name="Segerman B."/>
            <person name="Shin H."/>
            <person name="Siddiqui A."/>
            <person name="Sterky F."/>
            <person name="Terry A."/>
            <person name="Tsai C.J."/>
            <person name="Uberbacher E."/>
            <person name="Unneberg P."/>
            <person name="Vahala J."/>
            <person name="Wall K."/>
            <person name="Wessler S."/>
            <person name="Yang G."/>
            <person name="Yin T."/>
            <person name="Douglas C."/>
            <person name="Marra M."/>
            <person name="Sandberg G."/>
            <person name="Van de Peer Y."/>
            <person name="Rokhsar D."/>
        </authorList>
    </citation>
    <scope>NUCLEOTIDE SEQUENCE [LARGE SCALE GENOMIC DNA]</scope>
    <source>
        <strain evidence="2">cv. Nisqually</strain>
    </source>
</reference>
<sequence length="158" mass="17832">MKENWSCLQRLVLFFPGMAAADLEKKYTQPNMPLNIFSPNKFLAQSTSTSHHYSPISHSRSVHYPIRTPQLPQAPVHATTASAPTSQPLSSTTRKTKVSNSTTSFRPRQLQLSSPTSLGRQTSQIRRWINVMLQSQESLIEVNHGSSTWDCKSIFLYL</sequence>
<gene>
    <name evidence="1" type="ORF">POPTR_006G125032v4</name>
</gene>
<keyword evidence="2" id="KW-1185">Reference proteome</keyword>
<protein>
    <submittedName>
        <fullName evidence="1">Uncharacterized protein</fullName>
    </submittedName>
</protein>
<dbReference type="EMBL" id="CM009295">
    <property type="protein sequence ID" value="KAI9392682.1"/>
    <property type="molecule type" value="Genomic_DNA"/>
</dbReference>
<comment type="caution">
    <text evidence="1">The sequence shown here is derived from an EMBL/GenBank/DDBJ whole genome shotgun (WGS) entry which is preliminary data.</text>
</comment>
<evidence type="ECO:0000313" key="2">
    <source>
        <dbReference type="Proteomes" id="UP000006729"/>
    </source>
</evidence>
<organism evidence="1 2">
    <name type="scientific">Populus trichocarpa</name>
    <name type="common">Western balsam poplar</name>
    <name type="synonym">Populus balsamifera subsp. trichocarpa</name>
    <dbReference type="NCBI Taxonomy" id="3694"/>
    <lineage>
        <taxon>Eukaryota</taxon>
        <taxon>Viridiplantae</taxon>
        <taxon>Streptophyta</taxon>
        <taxon>Embryophyta</taxon>
        <taxon>Tracheophyta</taxon>
        <taxon>Spermatophyta</taxon>
        <taxon>Magnoliopsida</taxon>
        <taxon>eudicotyledons</taxon>
        <taxon>Gunneridae</taxon>
        <taxon>Pentapetalae</taxon>
        <taxon>rosids</taxon>
        <taxon>fabids</taxon>
        <taxon>Malpighiales</taxon>
        <taxon>Salicaceae</taxon>
        <taxon>Saliceae</taxon>
        <taxon>Populus</taxon>
    </lineage>
</organism>